<evidence type="ECO:0000256" key="6">
    <source>
        <dbReference type="ARBA" id="ARBA00023239"/>
    </source>
</evidence>
<dbReference type="PIRSF" id="PIRSF001423">
    <property type="entry name" value="Urocanate_hydrat"/>
    <property type="match status" value="1"/>
</dbReference>
<evidence type="ECO:0000313" key="14">
    <source>
        <dbReference type="Proteomes" id="UP000276029"/>
    </source>
</evidence>
<name>A0ABX9SUK1_SPHMI</name>
<evidence type="ECO:0000256" key="3">
    <source>
        <dbReference type="ARBA" id="ARBA00011992"/>
    </source>
</evidence>
<feature type="binding site" evidence="9">
    <location>
        <begin position="51"/>
        <end position="52"/>
    </location>
    <ligand>
        <name>NAD(+)</name>
        <dbReference type="ChEBI" id="CHEBI:57540"/>
    </ligand>
</feature>
<dbReference type="InterPro" id="IPR035401">
    <property type="entry name" value="Urocanase_C"/>
</dbReference>
<evidence type="ECO:0000256" key="9">
    <source>
        <dbReference type="HAMAP-Rule" id="MF_00577"/>
    </source>
</evidence>
<dbReference type="PANTHER" id="PTHR12216:SF4">
    <property type="entry name" value="UROCANATE HYDRATASE"/>
    <property type="match status" value="1"/>
</dbReference>
<dbReference type="EMBL" id="RBWX01000013">
    <property type="protein sequence ID" value="RKS84556.1"/>
    <property type="molecule type" value="Genomic_DNA"/>
</dbReference>
<evidence type="ECO:0000256" key="4">
    <source>
        <dbReference type="ARBA" id="ARBA00022808"/>
    </source>
</evidence>
<evidence type="ECO:0000259" key="10">
    <source>
        <dbReference type="Pfam" id="PF01175"/>
    </source>
</evidence>
<evidence type="ECO:0000256" key="1">
    <source>
        <dbReference type="ARBA" id="ARBA00004794"/>
    </source>
</evidence>
<feature type="binding site" evidence="9">
    <location>
        <begin position="272"/>
        <end position="273"/>
    </location>
    <ligand>
        <name>NAD(+)</name>
        <dbReference type="ChEBI" id="CHEBI:57540"/>
    </ligand>
</feature>
<comment type="caution">
    <text evidence="13">The sequence shown here is derived from an EMBL/GenBank/DDBJ whole genome shotgun (WGS) entry which is preliminary data.</text>
</comment>
<dbReference type="Gene3D" id="3.40.50.10730">
    <property type="entry name" value="Urocanase like domains"/>
    <property type="match status" value="1"/>
</dbReference>
<comment type="subcellular location">
    <subcellularLocation>
        <location evidence="9">Cytoplasm</location>
    </subcellularLocation>
</comment>
<dbReference type="PANTHER" id="PTHR12216">
    <property type="entry name" value="UROCANATE HYDRATASE"/>
    <property type="match status" value="1"/>
</dbReference>
<comment type="catalytic activity">
    <reaction evidence="8 9">
        <text>4-imidazolone-5-propanoate = trans-urocanate + H2O</text>
        <dbReference type="Rhea" id="RHEA:13101"/>
        <dbReference type="ChEBI" id="CHEBI:15377"/>
        <dbReference type="ChEBI" id="CHEBI:17771"/>
        <dbReference type="ChEBI" id="CHEBI:77893"/>
        <dbReference type="EC" id="4.2.1.49"/>
    </reaction>
</comment>
<evidence type="ECO:0000259" key="11">
    <source>
        <dbReference type="Pfam" id="PF17391"/>
    </source>
</evidence>
<feature type="binding site" evidence="9">
    <location>
        <position position="321"/>
    </location>
    <ligand>
        <name>NAD(+)</name>
        <dbReference type="ChEBI" id="CHEBI:57540"/>
    </ligand>
</feature>
<keyword evidence="5 9" id="KW-0520">NAD</keyword>
<feature type="domain" description="Urocanase Rossmann-like" evidence="10">
    <location>
        <begin position="139"/>
        <end position="347"/>
    </location>
</feature>
<dbReference type="InterPro" id="IPR023636">
    <property type="entry name" value="Urocanase_CS"/>
</dbReference>
<dbReference type="NCBIfam" id="NF003820">
    <property type="entry name" value="PRK05414.1"/>
    <property type="match status" value="1"/>
</dbReference>
<evidence type="ECO:0000256" key="5">
    <source>
        <dbReference type="ARBA" id="ARBA00023027"/>
    </source>
</evidence>
<dbReference type="Proteomes" id="UP000276029">
    <property type="component" value="Unassembled WGS sequence"/>
</dbReference>
<sequence>MTDLPNNRIVRAPTGTEMTAKHWTTEAAMRMLMNNLDPGVAERPGDLVVYGGIGKAARDWNSFDRIVETLRKLEEDQTLLVQSGKPVGVFRTHADAPRVLIANSNLVPRWATWDHFNALDRAGLMMYGQMTAGSWIYIGSQGIVQGTYETFVEAGRQHYGGSLRGRWILTAGLGGMGGAQPLAATMAGASCLAVECQPSRIEMRLKTGYVDAQASSLDEALAMIDAAHAQGKALSVGLLGNAVDVYEEIVVRDIRPDIVTDQTSAHDPVNGYLPSGWTLEQWEAKKASDPKAVEAAARASMARHVRAMLALWRRGVPTLDYGNNIRQVAKDEGVADAFDFPGFVPAYIRPLFCRGIGPFRWAALSGDPEDIYRTDARVKELLPDDKHLHNWLDMARERIRFQGLPSRICWVGLGDRHRLGLAFNAMVGSGELKAPVVIGRDHLDSGSVASPNRETEAMRDGSDAVSDWPLLNALLNTASGATWVSLHHGGGVGMGFSQHAGMVIVADGTEAAARRLARVLWNDPASGVMRHADAGYDIALACAREKGLDLPAILPL</sequence>
<comment type="cofactor">
    <cofactor evidence="9">
        <name>NAD(+)</name>
        <dbReference type="ChEBI" id="CHEBI:57540"/>
    </cofactor>
    <text evidence="9">Binds 1 NAD(+) per subunit.</text>
</comment>
<dbReference type="Pfam" id="PF17392">
    <property type="entry name" value="Urocanase_C"/>
    <property type="match status" value="1"/>
</dbReference>
<dbReference type="RefSeq" id="WP_121053651.1">
    <property type="nucleotide sequence ID" value="NZ_RBWX01000013.1"/>
</dbReference>
<evidence type="ECO:0000313" key="13">
    <source>
        <dbReference type="EMBL" id="RKS84556.1"/>
    </source>
</evidence>
<feature type="active site" evidence="9">
    <location>
        <position position="409"/>
    </location>
</feature>
<keyword evidence="9" id="KW-0963">Cytoplasm</keyword>
<evidence type="ECO:0000259" key="12">
    <source>
        <dbReference type="Pfam" id="PF17392"/>
    </source>
</evidence>
<feature type="binding site" evidence="9">
    <location>
        <position position="491"/>
    </location>
    <ligand>
        <name>NAD(+)</name>
        <dbReference type="ChEBI" id="CHEBI:57540"/>
    </ligand>
</feature>
<feature type="binding site" evidence="9">
    <location>
        <position position="129"/>
    </location>
    <ligand>
        <name>NAD(+)</name>
        <dbReference type="ChEBI" id="CHEBI:57540"/>
    </ligand>
</feature>
<feature type="binding site" evidence="9">
    <location>
        <position position="195"/>
    </location>
    <ligand>
        <name>NAD(+)</name>
        <dbReference type="ChEBI" id="CHEBI:57540"/>
    </ligand>
</feature>
<dbReference type="EC" id="4.2.1.49" evidence="3 9"/>
<evidence type="ECO:0000256" key="2">
    <source>
        <dbReference type="ARBA" id="ARBA00007578"/>
    </source>
</evidence>
<evidence type="ECO:0000256" key="7">
    <source>
        <dbReference type="ARBA" id="ARBA00031640"/>
    </source>
</evidence>
<organism evidence="13 14">
    <name type="scientific">Sphingosinicella microcystinivorans</name>
    <dbReference type="NCBI Taxonomy" id="335406"/>
    <lineage>
        <taxon>Bacteria</taxon>
        <taxon>Pseudomonadati</taxon>
        <taxon>Pseudomonadota</taxon>
        <taxon>Alphaproteobacteria</taxon>
        <taxon>Sphingomonadales</taxon>
        <taxon>Sphingosinicellaceae</taxon>
        <taxon>Sphingosinicella</taxon>
    </lineage>
</organism>
<gene>
    <name evidence="9" type="primary">hutU</name>
    <name evidence="13" type="ORF">DFR51_3649</name>
</gene>
<keyword evidence="14" id="KW-1185">Reference proteome</keyword>
<dbReference type="InterPro" id="IPR055351">
    <property type="entry name" value="Urocanase"/>
</dbReference>
<dbReference type="Gene3D" id="3.40.1770.10">
    <property type="entry name" value="Urocanase superfamily"/>
    <property type="match status" value="1"/>
</dbReference>
<dbReference type="Pfam" id="PF01175">
    <property type="entry name" value="Urocanase"/>
    <property type="match status" value="1"/>
</dbReference>
<comment type="function">
    <text evidence="9">Catalyzes the conversion of urocanate to 4-imidazolone-5-propionate.</text>
</comment>
<feature type="binding site" evidence="9">
    <location>
        <begin position="175"/>
        <end position="177"/>
    </location>
    <ligand>
        <name>NAD(+)</name>
        <dbReference type="ChEBI" id="CHEBI:57540"/>
    </ligand>
</feature>
<accession>A0ABX9SUK1</accession>
<dbReference type="InterPro" id="IPR023637">
    <property type="entry name" value="Urocanase-like"/>
</dbReference>
<keyword evidence="6 9" id="KW-0456">Lyase</keyword>
<protein>
    <recommendedName>
        <fullName evidence="3 9">Urocanate hydratase</fullName>
        <shortName evidence="9">Urocanase</shortName>
        <ecNumber evidence="3 9">4.2.1.49</ecNumber>
    </recommendedName>
    <alternativeName>
        <fullName evidence="7 9">Imidazolonepropionate hydrolase</fullName>
    </alternativeName>
</protein>
<dbReference type="InterPro" id="IPR035400">
    <property type="entry name" value="Urocanase_N"/>
</dbReference>
<feature type="binding site" evidence="9">
    <location>
        <begin position="241"/>
        <end position="242"/>
    </location>
    <ligand>
        <name>NAD(+)</name>
        <dbReference type="ChEBI" id="CHEBI:57540"/>
    </ligand>
</feature>
<dbReference type="HAMAP" id="MF_00577">
    <property type="entry name" value="HutU"/>
    <property type="match status" value="1"/>
</dbReference>
<feature type="binding site" evidence="9">
    <location>
        <begin position="262"/>
        <end position="266"/>
    </location>
    <ligand>
        <name>NAD(+)</name>
        <dbReference type="ChEBI" id="CHEBI:57540"/>
    </ligand>
</feature>
<feature type="domain" description="Urocanase N-terminal" evidence="11">
    <location>
        <begin position="10"/>
        <end position="136"/>
    </location>
</feature>
<dbReference type="NCBIfam" id="TIGR01228">
    <property type="entry name" value="hutU"/>
    <property type="match status" value="1"/>
</dbReference>
<dbReference type="PROSITE" id="PS01233">
    <property type="entry name" value="UROCANASE"/>
    <property type="match status" value="1"/>
</dbReference>
<feature type="domain" description="Urocanase C-terminal" evidence="12">
    <location>
        <begin position="350"/>
        <end position="544"/>
    </location>
</feature>
<dbReference type="InterPro" id="IPR038364">
    <property type="entry name" value="Urocanase_central_sf"/>
</dbReference>
<dbReference type="InterPro" id="IPR036190">
    <property type="entry name" value="Urocanase_sf"/>
</dbReference>
<comment type="pathway">
    <text evidence="1 9">Amino-acid degradation; L-histidine degradation into L-glutamate; N-formimidoyl-L-glutamate from L-histidine: step 2/3.</text>
</comment>
<evidence type="ECO:0000256" key="8">
    <source>
        <dbReference type="ARBA" id="ARBA00047623"/>
    </source>
</evidence>
<feature type="binding site" evidence="9">
    <location>
        <position position="200"/>
    </location>
    <ligand>
        <name>NAD(+)</name>
        <dbReference type="ChEBI" id="CHEBI:57540"/>
    </ligand>
</feature>
<comment type="similarity">
    <text evidence="2 9">Belongs to the urocanase family.</text>
</comment>
<reference evidence="13 14" key="1">
    <citation type="submission" date="2018-10" db="EMBL/GenBank/DDBJ databases">
        <title>Genomic Encyclopedia of Type Strains, Phase IV (KMG-IV): sequencing the most valuable type-strain genomes for metagenomic binning, comparative biology and taxonomic classification.</title>
        <authorList>
            <person name="Goeker M."/>
        </authorList>
    </citation>
    <scope>NUCLEOTIDE SEQUENCE [LARGE SCALE GENOMIC DNA]</scope>
    <source>
        <strain evidence="13 14">DSM 19791</strain>
    </source>
</reference>
<dbReference type="InterPro" id="IPR035085">
    <property type="entry name" value="Urocanase_Rossmann-like"/>
</dbReference>
<keyword evidence="4 9" id="KW-0369">Histidine metabolism</keyword>
<proteinExistence type="inferred from homology"/>
<dbReference type="Pfam" id="PF17391">
    <property type="entry name" value="Urocanase_N"/>
    <property type="match status" value="1"/>
</dbReference>
<dbReference type="SUPFAM" id="SSF111326">
    <property type="entry name" value="Urocanase"/>
    <property type="match status" value="1"/>
</dbReference>